<dbReference type="Gene3D" id="1.20.120.530">
    <property type="entry name" value="GntR ligand-binding domain-like"/>
    <property type="match status" value="1"/>
</dbReference>
<dbReference type="PRINTS" id="PR00035">
    <property type="entry name" value="HTHGNTR"/>
</dbReference>
<accession>A0AAU7XE38</accession>
<reference evidence="5" key="1">
    <citation type="submission" date="2024-06" db="EMBL/GenBank/DDBJ databases">
        <title>Methylostella associata gen. nov., sp. nov., a novel Ancalomicrobiaceae-affiliated facultatively methylotrophic bacteria that feed on methanotrophs of the genus Methylococcus.</title>
        <authorList>
            <person name="Saltykova V."/>
            <person name="Danilova O.V."/>
            <person name="Oshkin I.Y."/>
            <person name="Belova S.E."/>
            <person name="Pimenov N.V."/>
            <person name="Dedysh S.N."/>
        </authorList>
    </citation>
    <scope>NUCLEOTIDE SEQUENCE</scope>
    <source>
        <strain evidence="5">S20</strain>
    </source>
</reference>
<dbReference type="PANTHER" id="PTHR43537">
    <property type="entry name" value="TRANSCRIPTIONAL REGULATOR, GNTR FAMILY"/>
    <property type="match status" value="1"/>
</dbReference>
<dbReference type="Pfam" id="PF00392">
    <property type="entry name" value="GntR"/>
    <property type="match status" value="1"/>
</dbReference>
<evidence type="ECO:0000313" key="5">
    <source>
        <dbReference type="EMBL" id="XBY44955.1"/>
    </source>
</evidence>
<dbReference type="SMART" id="SM00345">
    <property type="entry name" value="HTH_GNTR"/>
    <property type="match status" value="1"/>
</dbReference>
<dbReference type="PANTHER" id="PTHR43537:SF49">
    <property type="entry name" value="TRANSCRIPTIONAL REGULATORY PROTEIN"/>
    <property type="match status" value="1"/>
</dbReference>
<sequence length="214" mass="23556">MTKNSRLKTILEDAIVSGEFSPGDRLDEVTLAARFGVSRTPIREALMQLGAEGLIEIRPRRGAVVSVISPHKLLEMFEAMAEIEAGCARLAARRMTEEDEAAIRAAHAACTKAAATGDHDGYYEENRVFHEAIYRASHNAFLAEQAIQLHKRLGPYRRLQLRARQRLPTSLAEHQGVVDALMAGDADLAAQRLRDHVVVQGERFSDMVMALGAA</sequence>
<dbReference type="SMART" id="SM00895">
    <property type="entry name" value="FCD"/>
    <property type="match status" value="1"/>
</dbReference>
<evidence type="ECO:0000259" key="4">
    <source>
        <dbReference type="PROSITE" id="PS50949"/>
    </source>
</evidence>
<dbReference type="AlphaFoldDB" id="A0AAU7XE38"/>
<dbReference type="InterPro" id="IPR011711">
    <property type="entry name" value="GntR_C"/>
</dbReference>
<evidence type="ECO:0000256" key="3">
    <source>
        <dbReference type="ARBA" id="ARBA00023163"/>
    </source>
</evidence>
<organism evidence="5">
    <name type="scientific">Methyloraptor flagellatus</name>
    <dbReference type="NCBI Taxonomy" id="3162530"/>
    <lineage>
        <taxon>Bacteria</taxon>
        <taxon>Pseudomonadati</taxon>
        <taxon>Pseudomonadota</taxon>
        <taxon>Alphaproteobacteria</taxon>
        <taxon>Hyphomicrobiales</taxon>
        <taxon>Ancalomicrobiaceae</taxon>
        <taxon>Methyloraptor</taxon>
    </lineage>
</organism>
<gene>
    <name evidence="5" type="ORF">ABS361_01215</name>
</gene>
<keyword evidence="2" id="KW-0238">DNA-binding</keyword>
<dbReference type="CDD" id="cd07377">
    <property type="entry name" value="WHTH_GntR"/>
    <property type="match status" value="1"/>
</dbReference>
<dbReference type="SUPFAM" id="SSF48008">
    <property type="entry name" value="GntR ligand-binding domain-like"/>
    <property type="match status" value="1"/>
</dbReference>
<dbReference type="GO" id="GO:0003700">
    <property type="term" value="F:DNA-binding transcription factor activity"/>
    <property type="evidence" value="ECO:0007669"/>
    <property type="project" value="InterPro"/>
</dbReference>
<dbReference type="Pfam" id="PF07729">
    <property type="entry name" value="FCD"/>
    <property type="match status" value="1"/>
</dbReference>
<dbReference type="InterPro" id="IPR008920">
    <property type="entry name" value="TF_FadR/GntR_C"/>
</dbReference>
<dbReference type="InterPro" id="IPR036390">
    <property type="entry name" value="WH_DNA-bd_sf"/>
</dbReference>
<dbReference type="Gene3D" id="1.10.10.10">
    <property type="entry name" value="Winged helix-like DNA-binding domain superfamily/Winged helix DNA-binding domain"/>
    <property type="match status" value="1"/>
</dbReference>
<feature type="domain" description="HTH gntR-type" evidence="4">
    <location>
        <begin position="1"/>
        <end position="68"/>
    </location>
</feature>
<proteinExistence type="predicted"/>
<evidence type="ECO:0000256" key="2">
    <source>
        <dbReference type="ARBA" id="ARBA00023125"/>
    </source>
</evidence>
<dbReference type="InterPro" id="IPR036388">
    <property type="entry name" value="WH-like_DNA-bd_sf"/>
</dbReference>
<dbReference type="EMBL" id="CP158568">
    <property type="protein sequence ID" value="XBY44955.1"/>
    <property type="molecule type" value="Genomic_DNA"/>
</dbReference>
<keyword evidence="3" id="KW-0804">Transcription</keyword>
<dbReference type="SUPFAM" id="SSF46785">
    <property type="entry name" value="Winged helix' DNA-binding domain"/>
    <property type="match status" value="1"/>
</dbReference>
<dbReference type="InterPro" id="IPR000524">
    <property type="entry name" value="Tscrpt_reg_HTH_GntR"/>
</dbReference>
<name>A0AAU7XE38_9HYPH</name>
<dbReference type="PROSITE" id="PS50949">
    <property type="entry name" value="HTH_GNTR"/>
    <property type="match status" value="1"/>
</dbReference>
<keyword evidence="1" id="KW-0805">Transcription regulation</keyword>
<dbReference type="KEGG" id="mflg:ABS361_01215"/>
<dbReference type="GO" id="GO:0003677">
    <property type="term" value="F:DNA binding"/>
    <property type="evidence" value="ECO:0007669"/>
    <property type="project" value="UniProtKB-KW"/>
</dbReference>
<dbReference type="RefSeq" id="WP_407050047.1">
    <property type="nucleotide sequence ID" value="NZ_CP158568.1"/>
</dbReference>
<protein>
    <submittedName>
        <fullName evidence="5">GntR family transcriptional regulator</fullName>
    </submittedName>
</protein>
<evidence type="ECO:0000256" key="1">
    <source>
        <dbReference type="ARBA" id="ARBA00023015"/>
    </source>
</evidence>